<keyword evidence="1" id="KW-0150">Chloroplast</keyword>
<gene>
    <name evidence="1" type="primary">upp</name>
</gene>
<dbReference type="InterPro" id="IPR029057">
    <property type="entry name" value="PRTase-like"/>
</dbReference>
<dbReference type="EMBL" id="MF101414">
    <property type="protein sequence ID" value="ARW60707.1"/>
    <property type="molecule type" value="Genomic_DNA"/>
</dbReference>
<reference evidence="1" key="1">
    <citation type="journal article" date="2017" name="J. Phycol.">
        <title>Analysis of chloroplast genomes and a supermatrix inform reclassification of the Rhodomelaceae (Rhodophyta).</title>
        <authorList>
            <person name="Diaz-Tapia P."/>
            <person name="Maggs C.A."/>
            <person name="West J.A."/>
            <person name="Verbruggen H."/>
        </authorList>
    </citation>
    <scope>NUCLEOTIDE SEQUENCE</scope>
    <source>
        <strain evidence="1">JH1432</strain>
    </source>
</reference>
<organism evidence="1">
    <name type="scientific">Polysiphonia sp</name>
    <dbReference type="NCBI Taxonomy" id="1967842"/>
    <lineage>
        <taxon>Eukaryota</taxon>
        <taxon>Rhodophyta</taxon>
        <taxon>Florideophyceae</taxon>
        <taxon>Rhodymeniophycidae</taxon>
        <taxon>Ceramiales</taxon>
        <taxon>Rhodomelaceae</taxon>
        <taxon>Polysiphonioideae</taxon>
        <taxon>Polysiphonia</taxon>
    </lineage>
</organism>
<dbReference type="AlphaFoldDB" id="A0A1Z1M3N0"/>
<keyword evidence="1" id="KW-0808">Transferase</keyword>
<dbReference type="Gene3D" id="3.40.50.2020">
    <property type="match status" value="1"/>
</dbReference>
<keyword evidence="1" id="KW-0328">Glycosyltransferase</keyword>
<sequence length="186" mass="22285">MKLSIYQISHPIIKIVLTKIDYKNQEFNYKYIGFLFIYEIFRKCININRIYIKQIKKIKYFDTMNNSEKYFILTNLSYTYDLISDITTILPDINIIQINYNSISNIEHSIKNLKIESTKDKVFILEKITKNENILNLVKYLKHKKKIDTQNINISCIMIYEETLNKIGNQYPELKVYTTKILDNNN</sequence>
<accession>A0A1Z1M3N0</accession>
<dbReference type="GO" id="GO:0016757">
    <property type="term" value="F:glycosyltransferase activity"/>
    <property type="evidence" value="ECO:0007669"/>
    <property type="project" value="UniProtKB-KW"/>
</dbReference>
<name>A0A1Z1M3N0_9FLOR</name>
<protein>
    <submittedName>
        <fullName evidence="1">Uracil phosphoribosyltransferase</fullName>
    </submittedName>
</protein>
<keyword evidence="1" id="KW-0934">Plastid</keyword>
<geneLocation type="chloroplast" evidence="1"/>
<proteinExistence type="predicted"/>
<evidence type="ECO:0000313" key="1">
    <source>
        <dbReference type="EMBL" id="ARW60707.1"/>
    </source>
</evidence>